<sequence>METSANHLEIFNSAYQVRKRKHLGDSTHADELFYQSPSAWHQLMQTGSVNINQFETPLHHKCQDGTQPSMDHYLHSKSGHTCGTLTAIEQKYILGYFGSSSPLRKSVRDIFGSM</sequence>
<gene>
    <name evidence="1" type="ORF">CEXT_740141</name>
</gene>
<evidence type="ECO:0000313" key="1">
    <source>
        <dbReference type="EMBL" id="GIX67386.1"/>
    </source>
</evidence>
<proteinExistence type="predicted"/>
<accession>A0AAV4M5P2</accession>
<dbReference type="Proteomes" id="UP001054945">
    <property type="component" value="Unassembled WGS sequence"/>
</dbReference>
<dbReference type="AlphaFoldDB" id="A0AAV4M5P2"/>
<protein>
    <submittedName>
        <fullName evidence="1">Uncharacterized protein</fullName>
    </submittedName>
</protein>
<comment type="caution">
    <text evidence="1">The sequence shown here is derived from an EMBL/GenBank/DDBJ whole genome shotgun (WGS) entry which is preliminary data.</text>
</comment>
<organism evidence="1 2">
    <name type="scientific">Caerostris extrusa</name>
    <name type="common">Bark spider</name>
    <name type="synonym">Caerostris bankana</name>
    <dbReference type="NCBI Taxonomy" id="172846"/>
    <lineage>
        <taxon>Eukaryota</taxon>
        <taxon>Metazoa</taxon>
        <taxon>Ecdysozoa</taxon>
        <taxon>Arthropoda</taxon>
        <taxon>Chelicerata</taxon>
        <taxon>Arachnida</taxon>
        <taxon>Araneae</taxon>
        <taxon>Araneomorphae</taxon>
        <taxon>Entelegynae</taxon>
        <taxon>Araneoidea</taxon>
        <taxon>Araneidae</taxon>
        <taxon>Caerostris</taxon>
    </lineage>
</organism>
<dbReference type="EMBL" id="BPLR01019394">
    <property type="protein sequence ID" value="GIX67386.1"/>
    <property type="molecule type" value="Genomic_DNA"/>
</dbReference>
<name>A0AAV4M5P2_CAEEX</name>
<keyword evidence="2" id="KW-1185">Reference proteome</keyword>
<reference evidence="1 2" key="1">
    <citation type="submission" date="2021-06" db="EMBL/GenBank/DDBJ databases">
        <title>Caerostris extrusa draft genome.</title>
        <authorList>
            <person name="Kono N."/>
            <person name="Arakawa K."/>
        </authorList>
    </citation>
    <scope>NUCLEOTIDE SEQUENCE [LARGE SCALE GENOMIC DNA]</scope>
</reference>
<evidence type="ECO:0000313" key="2">
    <source>
        <dbReference type="Proteomes" id="UP001054945"/>
    </source>
</evidence>